<dbReference type="PANTHER" id="PTHR44360">
    <property type="entry name" value="DNAJ HOMOLOG SUBFAMILY B MEMBER 9"/>
    <property type="match status" value="1"/>
</dbReference>
<protein>
    <submittedName>
        <fullName evidence="4">DnaJ domain-containing protein</fullName>
    </submittedName>
</protein>
<name>A0A6I6GRW8_9BACT</name>
<reference evidence="4 5" key="1">
    <citation type="submission" date="2019-11" db="EMBL/GenBank/DDBJ databases">
        <authorList>
            <person name="Im W.T."/>
        </authorList>
    </citation>
    <scope>NUCLEOTIDE SEQUENCE [LARGE SCALE GENOMIC DNA]</scope>
    <source>
        <strain evidence="4 5">SB-02</strain>
    </source>
</reference>
<dbReference type="CDD" id="cd06257">
    <property type="entry name" value="DnaJ"/>
    <property type="match status" value="1"/>
</dbReference>
<dbReference type="PROSITE" id="PS00636">
    <property type="entry name" value="DNAJ_1"/>
    <property type="match status" value="1"/>
</dbReference>
<dbReference type="EMBL" id="CP046566">
    <property type="protein sequence ID" value="QGW27849.1"/>
    <property type="molecule type" value="Genomic_DNA"/>
</dbReference>
<organism evidence="4 5">
    <name type="scientific">Phnomibacter ginsenosidimutans</name>
    <dbReference type="NCBI Taxonomy" id="2676868"/>
    <lineage>
        <taxon>Bacteria</taxon>
        <taxon>Pseudomonadati</taxon>
        <taxon>Bacteroidota</taxon>
        <taxon>Chitinophagia</taxon>
        <taxon>Chitinophagales</taxon>
        <taxon>Chitinophagaceae</taxon>
        <taxon>Phnomibacter</taxon>
    </lineage>
</organism>
<sequence>MPLKDYYKILDLSPGATETDIKKSFRRLALRYHPDVNQGNKYAEAWFRELQEAYDTLTDAAKKDAYLQDRWLLQSQGKNMARPVPLTPDTIVAEARELANRVADLDRFRMDHQQLAQSLLQLLDDERLDLLRSFNAAQEAQNIGQLLLNSSSPVDYPLLQPFYQRMQLLANITPALQPLIASNRNRRRQQYFWERNQWWILLLLTVGLCAGIALMQ</sequence>
<keyword evidence="1" id="KW-0143">Chaperone</keyword>
<dbReference type="GO" id="GO:0051087">
    <property type="term" value="F:protein-folding chaperone binding"/>
    <property type="evidence" value="ECO:0007669"/>
    <property type="project" value="TreeGrafter"/>
</dbReference>
<dbReference type="KEGG" id="fls:GLV81_06845"/>
<proteinExistence type="predicted"/>
<evidence type="ECO:0000313" key="4">
    <source>
        <dbReference type="EMBL" id="QGW27849.1"/>
    </source>
</evidence>
<dbReference type="InterPro" id="IPR001623">
    <property type="entry name" value="DnaJ_domain"/>
</dbReference>
<dbReference type="Pfam" id="PF00226">
    <property type="entry name" value="DnaJ"/>
    <property type="match status" value="1"/>
</dbReference>
<dbReference type="AlphaFoldDB" id="A0A6I6GRW8"/>
<evidence type="ECO:0000256" key="1">
    <source>
        <dbReference type="ARBA" id="ARBA00023186"/>
    </source>
</evidence>
<gene>
    <name evidence="4" type="ORF">GLV81_06845</name>
</gene>
<dbReference type="PRINTS" id="PR00625">
    <property type="entry name" value="JDOMAIN"/>
</dbReference>
<accession>A0A6I6GRW8</accession>
<keyword evidence="2" id="KW-0812">Transmembrane</keyword>
<dbReference type="Proteomes" id="UP000426027">
    <property type="component" value="Chromosome"/>
</dbReference>
<keyword evidence="5" id="KW-1185">Reference proteome</keyword>
<dbReference type="PROSITE" id="PS50076">
    <property type="entry name" value="DNAJ_2"/>
    <property type="match status" value="1"/>
</dbReference>
<dbReference type="GO" id="GO:0036503">
    <property type="term" value="P:ERAD pathway"/>
    <property type="evidence" value="ECO:0007669"/>
    <property type="project" value="TreeGrafter"/>
</dbReference>
<dbReference type="SMART" id="SM00271">
    <property type="entry name" value="DnaJ"/>
    <property type="match status" value="1"/>
</dbReference>
<evidence type="ECO:0000259" key="3">
    <source>
        <dbReference type="PROSITE" id="PS50076"/>
    </source>
</evidence>
<dbReference type="RefSeq" id="WP_157478004.1">
    <property type="nucleotide sequence ID" value="NZ_CP046566.1"/>
</dbReference>
<evidence type="ECO:0000313" key="5">
    <source>
        <dbReference type="Proteomes" id="UP000426027"/>
    </source>
</evidence>
<dbReference type="InterPro" id="IPR018253">
    <property type="entry name" value="DnaJ_domain_CS"/>
</dbReference>
<dbReference type="Gene3D" id="1.10.287.110">
    <property type="entry name" value="DnaJ domain"/>
    <property type="match status" value="1"/>
</dbReference>
<keyword evidence="2" id="KW-1133">Transmembrane helix</keyword>
<dbReference type="SUPFAM" id="SSF46565">
    <property type="entry name" value="Chaperone J-domain"/>
    <property type="match status" value="1"/>
</dbReference>
<dbReference type="GO" id="GO:0051787">
    <property type="term" value="F:misfolded protein binding"/>
    <property type="evidence" value="ECO:0007669"/>
    <property type="project" value="TreeGrafter"/>
</dbReference>
<keyword evidence="2" id="KW-0472">Membrane</keyword>
<evidence type="ECO:0000256" key="2">
    <source>
        <dbReference type="SAM" id="Phobius"/>
    </source>
</evidence>
<dbReference type="PANTHER" id="PTHR44360:SF1">
    <property type="entry name" value="DNAJ HOMOLOG SUBFAMILY B MEMBER 9"/>
    <property type="match status" value="1"/>
</dbReference>
<feature type="transmembrane region" description="Helical" evidence="2">
    <location>
        <begin position="196"/>
        <end position="215"/>
    </location>
</feature>
<dbReference type="InterPro" id="IPR051948">
    <property type="entry name" value="Hsp70_co-chaperone_J-domain"/>
</dbReference>
<feature type="domain" description="J" evidence="3">
    <location>
        <begin position="5"/>
        <end position="70"/>
    </location>
</feature>
<dbReference type="InterPro" id="IPR036869">
    <property type="entry name" value="J_dom_sf"/>
</dbReference>